<dbReference type="AlphaFoldDB" id="A0A930VN82"/>
<keyword evidence="2" id="KW-0472">Membrane</keyword>
<organism evidence="3 4">
    <name type="scientific">Nocardioides agariphilus</name>
    <dbReference type="NCBI Taxonomy" id="433664"/>
    <lineage>
        <taxon>Bacteria</taxon>
        <taxon>Bacillati</taxon>
        <taxon>Actinomycetota</taxon>
        <taxon>Actinomycetes</taxon>
        <taxon>Propionibacteriales</taxon>
        <taxon>Nocardioidaceae</taxon>
        <taxon>Nocardioides</taxon>
    </lineage>
</organism>
<dbReference type="Proteomes" id="UP000660668">
    <property type="component" value="Unassembled WGS sequence"/>
</dbReference>
<evidence type="ECO:0000256" key="1">
    <source>
        <dbReference type="SAM" id="MobiDB-lite"/>
    </source>
</evidence>
<feature type="transmembrane region" description="Helical" evidence="2">
    <location>
        <begin position="152"/>
        <end position="174"/>
    </location>
</feature>
<accession>A0A930VN82</accession>
<keyword evidence="2" id="KW-0812">Transmembrane</keyword>
<sequence length="231" mass="24161">MTTSTQIQSYETTTTPSAAPRSSAVTARRTLLVAAPVLAAAFTIVGAVGDPAAGINGSEMIKIYIENPSPLQWKSTGYHWAYAFWILPAFLGAGLVRGKGAWLANVAALLAFAGMVTLPGMLITDWYASAIGHEFGLEGTQAVESYMESTMWGVPGFGIAAMAGFVIGVPLSVIALIRARLVRWWTLLAVIVPLAALFASQGAVWGGLICAAGLLVWAYSLRGAVSRSIAG</sequence>
<evidence type="ECO:0000256" key="2">
    <source>
        <dbReference type="SAM" id="Phobius"/>
    </source>
</evidence>
<gene>
    <name evidence="3" type="ORF">ISU10_08300</name>
</gene>
<proteinExistence type="predicted"/>
<reference evidence="3" key="1">
    <citation type="submission" date="2020-11" db="EMBL/GenBank/DDBJ databases">
        <title>Nocardioides cynanchi sp. nov., isolated from soil of rhizosphere of Cynanchum wilfordii.</title>
        <authorList>
            <person name="Lee J.-S."/>
            <person name="Suh M.K."/>
            <person name="Kim J.-S."/>
        </authorList>
    </citation>
    <scope>NUCLEOTIDE SEQUENCE</scope>
    <source>
        <strain evidence="3">KCTC 19276</strain>
    </source>
</reference>
<feature type="compositionally biased region" description="Polar residues" evidence="1">
    <location>
        <begin position="1"/>
        <end position="11"/>
    </location>
</feature>
<feature type="compositionally biased region" description="Low complexity" evidence="1">
    <location>
        <begin position="12"/>
        <end position="21"/>
    </location>
</feature>
<evidence type="ECO:0000313" key="4">
    <source>
        <dbReference type="Proteomes" id="UP000660668"/>
    </source>
</evidence>
<feature type="transmembrane region" description="Helical" evidence="2">
    <location>
        <begin position="205"/>
        <end position="225"/>
    </location>
</feature>
<keyword evidence="4" id="KW-1185">Reference proteome</keyword>
<name>A0A930VN82_9ACTN</name>
<evidence type="ECO:0000313" key="3">
    <source>
        <dbReference type="EMBL" id="MBF4767766.1"/>
    </source>
</evidence>
<protein>
    <submittedName>
        <fullName evidence="3">Uncharacterized protein</fullName>
    </submittedName>
</protein>
<feature type="transmembrane region" description="Helical" evidence="2">
    <location>
        <begin position="181"/>
        <end position="199"/>
    </location>
</feature>
<keyword evidence="2" id="KW-1133">Transmembrane helix</keyword>
<dbReference type="EMBL" id="JADKPO010000009">
    <property type="protein sequence ID" value="MBF4767766.1"/>
    <property type="molecule type" value="Genomic_DNA"/>
</dbReference>
<feature type="transmembrane region" description="Helical" evidence="2">
    <location>
        <begin position="103"/>
        <end position="123"/>
    </location>
</feature>
<dbReference type="RefSeq" id="WP_194695921.1">
    <property type="nucleotide sequence ID" value="NZ_JADKPO010000009.1"/>
</dbReference>
<feature type="region of interest" description="Disordered" evidence="1">
    <location>
        <begin position="1"/>
        <end position="21"/>
    </location>
</feature>
<feature type="transmembrane region" description="Helical" evidence="2">
    <location>
        <begin position="77"/>
        <end position="96"/>
    </location>
</feature>
<feature type="transmembrane region" description="Helical" evidence="2">
    <location>
        <begin position="31"/>
        <end position="49"/>
    </location>
</feature>
<comment type="caution">
    <text evidence="3">The sequence shown here is derived from an EMBL/GenBank/DDBJ whole genome shotgun (WGS) entry which is preliminary data.</text>
</comment>